<protein>
    <submittedName>
        <fullName evidence="1">Uncharacterized protein</fullName>
    </submittedName>
</protein>
<sequence length="85" mass="9900">MTKLNEDVLMCLMLMQANEYAEGMYGDLEEDEELFQQLNEKLLDMECEDPEDEDELSSLEQVASKQGGALLEKYKQKAREFLKDK</sequence>
<organism evidence="1 2">
    <name type="scientific">Bacillus phage vB_BsuM-Goe3</name>
    <dbReference type="NCBI Taxonomy" id="1933063"/>
    <lineage>
        <taxon>Viruses</taxon>
        <taxon>Duplodnaviria</taxon>
        <taxon>Heunggongvirae</taxon>
        <taxon>Uroviricota</taxon>
        <taxon>Caudoviricetes</taxon>
        <taxon>Herelleviridae</taxon>
        <taxon>Bastillevirinae</taxon>
        <taxon>Grisebachstrassevirus</taxon>
        <taxon>Grisebachstrassevirus goe3</taxon>
    </lineage>
</organism>
<evidence type="ECO:0000313" key="2">
    <source>
        <dbReference type="Proteomes" id="UP000221795"/>
    </source>
</evidence>
<gene>
    <name evidence="1" type="ORF">Goe3_c19000</name>
</gene>
<accession>A0A217ERC2</accession>
<dbReference type="EMBL" id="KY368640">
    <property type="protein sequence ID" value="APZ82651.1"/>
    <property type="molecule type" value="Genomic_DNA"/>
</dbReference>
<organismHost>
    <name type="scientific">Bacillus subtilis</name>
    <dbReference type="NCBI Taxonomy" id="1423"/>
</organismHost>
<reference evidence="1" key="1">
    <citation type="journal article" date="2017" name="Viruses">
        <title>Characterization of Bacillus subtilis Viruses vB_BsuM-Goe2 and vB_BsuM-Goe3.</title>
        <authorList>
            <person name="Willms I.M."/>
            <person name="Hoppert M."/>
            <person name="Hertel R."/>
        </authorList>
    </citation>
    <scope>NUCLEOTIDE SEQUENCE [LARGE SCALE GENOMIC DNA]</scope>
</reference>
<keyword evidence="2" id="KW-1185">Reference proteome</keyword>
<name>A0A217ERC2_BPGO3</name>
<proteinExistence type="predicted"/>
<dbReference type="Proteomes" id="UP000221795">
    <property type="component" value="Segment"/>
</dbReference>
<evidence type="ECO:0000313" key="1">
    <source>
        <dbReference type="EMBL" id="APZ82651.1"/>
    </source>
</evidence>